<keyword evidence="4 10" id="KW-1133">Transmembrane helix</keyword>
<dbReference type="InterPro" id="IPR003691">
    <property type="entry name" value="FluC"/>
</dbReference>
<comment type="activity regulation">
    <text evidence="10">Na(+) is not transported, but it plays an essential structural role and its presence is essential for fluoride channel function.</text>
</comment>
<comment type="similarity">
    <text evidence="7 10">Belongs to the fluoride channel Fluc/FEX (TC 1.A.43) family.</text>
</comment>
<evidence type="ECO:0000256" key="8">
    <source>
        <dbReference type="ARBA" id="ARBA00035585"/>
    </source>
</evidence>
<reference evidence="11 12" key="1">
    <citation type="submission" date="2017-11" db="EMBL/GenBank/DDBJ databases">
        <title>Genomic Encyclopedia of Archaeal and Bacterial Type Strains, Phase II (KMG-II): From Individual Species to Whole Genera.</title>
        <authorList>
            <person name="Goeker M."/>
        </authorList>
    </citation>
    <scope>NUCLEOTIDE SEQUENCE [LARGE SCALE GENOMIC DNA]</scope>
    <source>
        <strain evidence="11 12">DSM 27763</strain>
    </source>
</reference>
<evidence type="ECO:0000256" key="10">
    <source>
        <dbReference type="HAMAP-Rule" id="MF_00454"/>
    </source>
</evidence>
<evidence type="ECO:0000256" key="2">
    <source>
        <dbReference type="ARBA" id="ARBA00022475"/>
    </source>
</evidence>
<evidence type="ECO:0000256" key="5">
    <source>
        <dbReference type="ARBA" id="ARBA00023136"/>
    </source>
</evidence>
<keyword evidence="10" id="KW-0479">Metal-binding</keyword>
<dbReference type="PANTHER" id="PTHR28259:SF1">
    <property type="entry name" value="FLUORIDE EXPORT PROTEIN 1-RELATED"/>
    <property type="match status" value="1"/>
</dbReference>
<dbReference type="HAMAP" id="MF_00454">
    <property type="entry name" value="FluC"/>
    <property type="match status" value="1"/>
</dbReference>
<feature type="transmembrane region" description="Helical" evidence="10">
    <location>
        <begin position="99"/>
        <end position="121"/>
    </location>
</feature>
<keyword evidence="10" id="KW-0915">Sodium</keyword>
<evidence type="ECO:0000256" key="4">
    <source>
        <dbReference type="ARBA" id="ARBA00022989"/>
    </source>
</evidence>
<keyword evidence="5 10" id="KW-0472">Membrane</keyword>
<keyword evidence="10" id="KW-0813">Transport</keyword>
<dbReference type="PANTHER" id="PTHR28259">
    <property type="entry name" value="FLUORIDE EXPORT PROTEIN 1-RELATED"/>
    <property type="match status" value="1"/>
</dbReference>
<dbReference type="Proteomes" id="UP000230842">
    <property type="component" value="Unassembled WGS sequence"/>
</dbReference>
<feature type="transmembrane region" description="Helical" evidence="10">
    <location>
        <begin position="34"/>
        <end position="54"/>
    </location>
</feature>
<accession>A0A0B2BBW2</accession>
<name>A0A0B2BBW2_9ACTN</name>
<keyword evidence="3 10" id="KW-0812">Transmembrane</keyword>
<sequence length="122" mass="12160">MSAAAFLLVCLGGAVGAAGRFVTDQSIRARWPTVLPVGTIAVNVVGSFVIGLAVTGLEGDAYRVVAIGFCGGFTTFSTATTETVRLVQAGDVRRALVNAFGTLLLAIAAAAAGLALGDAVFG</sequence>
<comment type="catalytic activity">
    <reaction evidence="8">
        <text>fluoride(in) = fluoride(out)</text>
        <dbReference type="Rhea" id="RHEA:76159"/>
        <dbReference type="ChEBI" id="CHEBI:17051"/>
    </reaction>
    <physiologicalReaction direction="left-to-right" evidence="8">
        <dbReference type="Rhea" id="RHEA:76160"/>
    </physiologicalReaction>
</comment>
<evidence type="ECO:0000256" key="3">
    <source>
        <dbReference type="ARBA" id="ARBA00022692"/>
    </source>
</evidence>
<organism evidence="11 12">
    <name type="scientific">Mumia flava</name>
    <dbReference type="NCBI Taxonomy" id="1348852"/>
    <lineage>
        <taxon>Bacteria</taxon>
        <taxon>Bacillati</taxon>
        <taxon>Actinomycetota</taxon>
        <taxon>Actinomycetes</taxon>
        <taxon>Propionibacteriales</taxon>
        <taxon>Nocardioidaceae</taxon>
        <taxon>Mumia</taxon>
    </lineage>
</organism>
<comment type="subcellular location">
    <subcellularLocation>
        <location evidence="1 10">Cell membrane</location>
        <topology evidence="1 10">Multi-pass membrane protein</topology>
    </subcellularLocation>
</comment>
<keyword evidence="12" id="KW-1185">Reference proteome</keyword>
<gene>
    <name evidence="10" type="primary">fluC</name>
    <name evidence="10" type="synonym">crcB</name>
    <name evidence="11" type="ORF">CLV56_3458</name>
</gene>
<dbReference type="AlphaFoldDB" id="A0A0B2BBW2"/>
<dbReference type="Pfam" id="PF02537">
    <property type="entry name" value="CRCB"/>
    <property type="match status" value="1"/>
</dbReference>
<protein>
    <recommendedName>
        <fullName evidence="10">Fluoride-specific ion channel FluC</fullName>
    </recommendedName>
</protein>
<feature type="binding site" evidence="10">
    <location>
        <position position="71"/>
    </location>
    <ligand>
        <name>Na(+)</name>
        <dbReference type="ChEBI" id="CHEBI:29101"/>
        <note>structural</note>
    </ligand>
</feature>
<feature type="binding site" evidence="10">
    <location>
        <position position="74"/>
    </location>
    <ligand>
        <name>Na(+)</name>
        <dbReference type="ChEBI" id="CHEBI:29101"/>
        <note>structural</note>
    </ligand>
</feature>
<comment type="caution">
    <text evidence="11">The sequence shown here is derived from an EMBL/GenBank/DDBJ whole genome shotgun (WGS) entry which is preliminary data.</text>
</comment>
<keyword evidence="10" id="KW-0406">Ion transport</keyword>
<dbReference type="GO" id="GO:0140114">
    <property type="term" value="P:cellular detoxification of fluoride"/>
    <property type="evidence" value="ECO:0007669"/>
    <property type="project" value="UniProtKB-UniRule"/>
</dbReference>
<dbReference type="GO" id="GO:0062054">
    <property type="term" value="F:fluoride channel activity"/>
    <property type="evidence" value="ECO:0007669"/>
    <property type="project" value="UniProtKB-UniRule"/>
</dbReference>
<dbReference type="OrthoDB" id="5148600at2"/>
<evidence type="ECO:0000313" key="12">
    <source>
        <dbReference type="Proteomes" id="UP000230842"/>
    </source>
</evidence>
<evidence type="ECO:0000256" key="9">
    <source>
        <dbReference type="ARBA" id="ARBA00049940"/>
    </source>
</evidence>
<dbReference type="GO" id="GO:0046872">
    <property type="term" value="F:metal ion binding"/>
    <property type="evidence" value="ECO:0007669"/>
    <property type="project" value="UniProtKB-KW"/>
</dbReference>
<proteinExistence type="inferred from homology"/>
<keyword evidence="2 10" id="KW-1003">Cell membrane</keyword>
<evidence type="ECO:0000256" key="6">
    <source>
        <dbReference type="ARBA" id="ARBA00023303"/>
    </source>
</evidence>
<feature type="transmembrane region" description="Helical" evidence="10">
    <location>
        <begin position="61"/>
        <end position="79"/>
    </location>
</feature>
<dbReference type="EMBL" id="PGEZ01000002">
    <property type="protein sequence ID" value="PJJ53956.1"/>
    <property type="molecule type" value="Genomic_DNA"/>
</dbReference>
<evidence type="ECO:0000256" key="7">
    <source>
        <dbReference type="ARBA" id="ARBA00035120"/>
    </source>
</evidence>
<dbReference type="RefSeq" id="WP_039359652.1">
    <property type="nucleotide sequence ID" value="NZ_PGEZ01000002.1"/>
</dbReference>
<evidence type="ECO:0000313" key="11">
    <source>
        <dbReference type="EMBL" id="PJJ53956.1"/>
    </source>
</evidence>
<dbReference type="GO" id="GO:0005886">
    <property type="term" value="C:plasma membrane"/>
    <property type="evidence" value="ECO:0007669"/>
    <property type="project" value="UniProtKB-SubCell"/>
</dbReference>
<evidence type="ECO:0000256" key="1">
    <source>
        <dbReference type="ARBA" id="ARBA00004651"/>
    </source>
</evidence>
<keyword evidence="6 10" id="KW-0407">Ion channel</keyword>
<comment type="function">
    <text evidence="9 10">Fluoride-specific ion channel. Important for reducing fluoride concentration in the cell, thus reducing its toxicity.</text>
</comment>